<protein>
    <submittedName>
        <fullName evidence="2">Uncharacterized protein</fullName>
    </submittedName>
</protein>
<dbReference type="InParanoid" id="A0A1W0VXR9"/>
<sequence length="126" mass="13396">MAAALLRVSEGMGERGRTALPSTLFCPLLYPLHLPQLFPTWTTTTVPDATGAWRRRSTWSSISSSTLLPLPASSSVSPSLPLSLSLPPSLLMRRRARREGAPTSAGAPPLVGPDPPISPPSYIRAP</sequence>
<keyword evidence="3" id="KW-1185">Reference proteome</keyword>
<proteinExistence type="predicted"/>
<organism evidence="2 3">
    <name type="scientific">Sorghum bicolor</name>
    <name type="common">Sorghum</name>
    <name type="synonym">Sorghum vulgare</name>
    <dbReference type="NCBI Taxonomy" id="4558"/>
    <lineage>
        <taxon>Eukaryota</taxon>
        <taxon>Viridiplantae</taxon>
        <taxon>Streptophyta</taxon>
        <taxon>Embryophyta</taxon>
        <taxon>Tracheophyta</taxon>
        <taxon>Spermatophyta</taxon>
        <taxon>Magnoliopsida</taxon>
        <taxon>Liliopsida</taxon>
        <taxon>Poales</taxon>
        <taxon>Poaceae</taxon>
        <taxon>PACMAD clade</taxon>
        <taxon>Panicoideae</taxon>
        <taxon>Andropogonodae</taxon>
        <taxon>Andropogoneae</taxon>
        <taxon>Sorghinae</taxon>
        <taxon>Sorghum</taxon>
    </lineage>
</organism>
<reference evidence="2 3" key="1">
    <citation type="journal article" date="2009" name="Nature">
        <title>The Sorghum bicolor genome and the diversification of grasses.</title>
        <authorList>
            <person name="Paterson A.H."/>
            <person name="Bowers J.E."/>
            <person name="Bruggmann R."/>
            <person name="Dubchak I."/>
            <person name="Grimwood J."/>
            <person name="Gundlach H."/>
            <person name="Haberer G."/>
            <person name="Hellsten U."/>
            <person name="Mitros T."/>
            <person name="Poliakov A."/>
            <person name="Schmutz J."/>
            <person name="Spannagl M."/>
            <person name="Tang H."/>
            <person name="Wang X."/>
            <person name="Wicker T."/>
            <person name="Bharti A.K."/>
            <person name="Chapman J."/>
            <person name="Feltus F.A."/>
            <person name="Gowik U."/>
            <person name="Grigoriev I.V."/>
            <person name="Lyons E."/>
            <person name="Maher C.A."/>
            <person name="Martis M."/>
            <person name="Narechania A."/>
            <person name="Otillar R.P."/>
            <person name="Penning B.W."/>
            <person name="Salamov A.A."/>
            <person name="Wang Y."/>
            <person name="Zhang L."/>
            <person name="Carpita N.C."/>
            <person name="Freeling M."/>
            <person name="Gingle A.R."/>
            <person name="Hash C.T."/>
            <person name="Keller B."/>
            <person name="Klein P."/>
            <person name="Kresovich S."/>
            <person name="McCann M.C."/>
            <person name="Ming R."/>
            <person name="Peterson D.G."/>
            <person name="Mehboob-ur-Rahman"/>
            <person name="Ware D."/>
            <person name="Westhoff P."/>
            <person name="Mayer K.F."/>
            <person name="Messing J."/>
            <person name="Rokhsar D.S."/>
        </authorList>
    </citation>
    <scope>NUCLEOTIDE SEQUENCE [LARGE SCALE GENOMIC DNA]</scope>
    <source>
        <strain evidence="3">cv. BTx623</strain>
    </source>
</reference>
<gene>
    <name evidence="2" type="ORF">SORBI_3003G174450</name>
</gene>
<evidence type="ECO:0000313" key="3">
    <source>
        <dbReference type="Proteomes" id="UP000000768"/>
    </source>
</evidence>
<name>A0A1W0VXR9_SORBI</name>
<feature type="compositionally biased region" description="Pro residues" evidence="1">
    <location>
        <begin position="110"/>
        <end position="119"/>
    </location>
</feature>
<dbReference type="EMBL" id="CM000762">
    <property type="protein sequence ID" value="OQU86930.1"/>
    <property type="molecule type" value="Genomic_DNA"/>
</dbReference>
<dbReference type="AlphaFoldDB" id="A0A1W0VXR9"/>
<reference evidence="3" key="2">
    <citation type="journal article" date="2018" name="Plant J.">
        <title>The Sorghum bicolor reference genome: improved assembly, gene annotations, a transcriptome atlas, and signatures of genome organization.</title>
        <authorList>
            <person name="McCormick R.F."/>
            <person name="Truong S.K."/>
            <person name="Sreedasyam A."/>
            <person name="Jenkins J."/>
            <person name="Shu S."/>
            <person name="Sims D."/>
            <person name="Kennedy M."/>
            <person name="Amirebrahimi M."/>
            <person name="Weers B.D."/>
            <person name="McKinley B."/>
            <person name="Mattison A."/>
            <person name="Morishige D.T."/>
            <person name="Grimwood J."/>
            <person name="Schmutz J."/>
            <person name="Mullet J.E."/>
        </authorList>
    </citation>
    <scope>NUCLEOTIDE SEQUENCE [LARGE SCALE GENOMIC DNA]</scope>
    <source>
        <strain evidence="3">cv. BTx623</strain>
    </source>
</reference>
<evidence type="ECO:0000313" key="2">
    <source>
        <dbReference type="EMBL" id="OQU86930.1"/>
    </source>
</evidence>
<dbReference type="Proteomes" id="UP000000768">
    <property type="component" value="Chromosome 3"/>
</dbReference>
<accession>A0A1W0VXR9</accession>
<dbReference type="Gramene" id="OQU86930">
    <property type="protein sequence ID" value="OQU86930"/>
    <property type="gene ID" value="SORBI_3003G174450"/>
</dbReference>
<feature type="region of interest" description="Disordered" evidence="1">
    <location>
        <begin position="91"/>
        <end position="126"/>
    </location>
</feature>
<feature type="region of interest" description="Disordered" evidence="1">
    <location>
        <begin position="66"/>
        <end position="85"/>
    </location>
</feature>
<evidence type="ECO:0000256" key="1">
    <source>
        <dbReference type="SAM" id="MobiDB-lite"/>
    </source>
</evidence>